<keyword evidence="2" id="KW-1185">Reference proteome</keyword>
<evidence type="ECO:0000313" key="1">
    <source>
        <dbReference type="EMBL" id="KAK8086919.1"/>
    </source>
</evidence>
<dbReference type="EMBL" id="JAQQWL010000002">
    <property type="protein sequence ID" value="KAK8086919.1"/>
    <property type="molecule type" value="Genomic_DNA"/>
</dbReference>
<organism evidence="1 2">
    <name type="scientific">Apiospora phragmitis</name>
    <dbReference type="NCBI Taxonomy" id="2905665"/>
    <lineage>
        <taxon>Eukaryota</taxon>
        <taxon>Fungi</taxon>
        <taxon>Dikarya</taxon>
        <taxon>Ascomycota</taxon>
        <taxon>Pezizomycotina</taxon>
        <taxon>Sordariomycetes</taxon>
        <taxon>Xylariomycetidae</taxon>
        <taxon>Amphisphaeriales</taxon>
        <taxon>Apiosporaceae</taxon>
        <taxon>Apiospora</taxon>
    </lineage>
</organism>
<accession>A0ABR1WUQ9</accession>
<dbReference type="Proteomes" id="UP001480595">
    <property type="component" value="Unassembled WGS sequence"/>
</dbReference>
<reference evidence="1 2" key="1">
    <citation type="submission" date="2023-01" db="EMBL/GenBank/DDBJ databases">
        <title>Analysis of 21 Apiospora genomes using comparative genomics revels a genus with tremendous synthesis potential of carbohydrate active enzymes and secondary metabolites.</title>
        <authorList>
            <person name="Sorensen T."/>
        </authorList>
    </citation>
    <scope>NUCLEOTIDE SEQUENCE [LARGE SCALE GENOMIC DNA]</scope>
    <source>
        <strain evidence="1 2">CBS 135458</strain>
    </source>
</reference>
<dbReference type="GeneID" id="92086365"/>
<comment type="caution">
    <text evidence="1">The sequence shown here is derived from an EMBL/GenBank/DDBJ whole genome shotgun (WGS) entry which is preliminary data.</text>
</comment>
<dbReference type="RefSeq" id="XP_066721443.1">
    <property type="nucleotide sequence ID" value="XM_066853302.1"/>
</dbReference>
<protein>
    <submittedName>
        <fullName evidence="1">Uncharacterized protein</fullName>
    </submittedName>
</protein>
<evidence type="ECO:0000313" key="2">
    <source>
        <dbReference type="Proteomes" id="UP001480595"/>
    </source>
</evidence>
<name>A0ABR1WUQ9_9PEZI</name>
<gene>
    <name evidence="1" type="ORF">PG994_001893</name>
</gene>
<sequence length="74" mass="8101">MAGDGVKIMTMRVWQYFAGTRGRTHNSLIRFESLEFSGQVKWGVTRSNGHKQISLGIGPAKAALSETFSSISVL</sequence>
<proteinExistence type="predicted"/>